<dbReference type="Pfam" id="PF00196">
    <property type="entry name" value="GerE"/>
    <property type="match status" value="1"/>
</dbReference>
<dbReference type="PANTHER" id="PTHR43214">
    <property type="entry name" value="TWO-COMPONENT RESPONSE REGULATOR"/>
    <property type="match status" value="1"/>
</dbReference>
<dbReference type="InterPro" id="IPR011006">
    <property type="entry name" value="CheY-like_superfamily"/>
</dbReference>
<evidence type="ECO:0000313" key="6">
    <source>
        <dbReference type="EMBL" id="WPJ96304.1"/>
    </source>
</evidence>
<protein>
    <submittedName>
        <fullName evidence="6">Response regulator transcription factor</fullName>
    </submittedName>
</protein>
<accession>A0ABZ0RTK5</accession>
<feature type="domain" description="Response regulatory" evidence="5">
    <location>
        <begin position="6"/>
        <end position="125"/>
    </location>
</feature>
<proteinExistence type="predicted"/>
<dbReference type="RefSeq" id="WP_319833167.1">
    <property type="nucleotide sequence ID" value="NZ_CP138858.1"/>
</dbReference>
<dbReference type="InterPro" id="IPR039420">
    <property type="entry name" value="WalR-like"/>
</dbReference>
<organism evidence="6 7">
    <name type="scientific">Coraliomargarita algicola</name>
    <dbReference type="NCBI Taxonomy" id="3092156"/>
    <lineage>
        <taxon>Bacteria</taxon>
        <taxon>Pseudomonadati</taxon>
        <taxon>Verrucomicrobiota</taxon>
        <taxon>Opitutia</taxon>
        <taxon>Puniceicoccales</taxon>
        <taxon>Coraliomargaritaceae</taxon>
        <taxon>Coraliomargarita</taxon>
    </lineage>
</organism>
<evidence type="ECO:0000256" key="1">
    <source>
        <dbReference type="ARBA" id="ARBA00022553"/>
    </source>
</evidence>
<evidence type="ECO:0000313" key="7">
    <source>
        <dbReference type="Proteomes" id="UP001324993"/>
    </source>
</evidence>
<feature type="domain" description="HTH luxR-type" evidence="4">
    <location>
        <begin position="149"/>
        <end position="214"/>
    </location>
</feature>
<gene>
    <name evidence="6" type="ORF">SH580_01130</name>
</gene>
<dbReference type="SMART" id="SM00421">
    <property type="entry name" value="HTH_LUXR"/>
    <property type="match status" value="1"/>
</dbReference>
<dbReference type="PROSITE" id="PS50043">
    <property type="entry name" value="HTH_LUXR_2"/>
    <property type="match status" value="1"/>
</dbReference>
<feature type="modified residue" description="4-aspartylphosphate" evidence="3">
    <location>
        <position position="60"/>
    </location>
</feature>
<evidence type="ECO:0000259" key="5">
    <source>
        <dbReference type="PROSITE" id="PS50110"/>
    </source>
</evidence>
<keyword evidence="2" id="KW-0238">DNA-binding</keyword>
<evidence type="ECO:0000256" key="2">
    <source>
        <dbReference type="ARBA" id="ARBA00023125"/>
    </source>
</evidence>
<name>A0ABZ0RTK5_9BACT</name>
<dbReference type="CDD" id="cd06170">
    <property type="entry name" value="LuxR_C_like"/>
    <property type="match status" value="1"/>
</dbReference>
<dbReference type="InterPro" id="IPR016032">
    <property type="entry name" value="Sig_transdc_resp-reg_C-effctor"/>
</dbReference>
<dbReference type="PROSITE" id="PS50110">
    <property type="entry name" value="RESPONSE_REGULATORY"/>
    <property type="match status" value="1"/>
</dbReference>
<dbReference type="Gene3D" id="3.40.50.2300">
    <property type="match status" value="1"/>
</dbReference>
<dbReference type="SUPFAM" id="SSF46894">
    <property type="entry name" value="C-terminal effector domain of the bipartite response regulators"/>
    <property type="match status" value="1"/>
</dbReference>
<keyword evidence="1 3" id="KW-0597">Phosphoprotein</keyword>
<keyword evidence="7" id="KW-1185">Reference proteome</keyword>
<dbReference type="InterPro" id="IPR001789">
    <property type="entry name" value="Sig_transdc_resp-reg_receiver"/>
</dbReference>
<dbReference type="PRINTS" id="PR00038">
    <property type="entry name" value="HTHLUXR"/>
</dbReference>
<dbReference type="InterPro" id="IPR058245">
    <property type="entry name" value="NreC/VraR/RcsB-like_REC"/>
</dbReference>
<dbReference type="CDD" id="cd17535">
    <property type="entry name" value="REC_NarL-like"/>
    <property type="match status" value="1"/>
</dbReference>
<dbReference type="SMART" id="SM00448">
    <property type="entry name" value="REC"/>
    <property type="match status" value="1"/>
</dbReference>
<dbReference type="SUPFAM" id="SSF52172">
    <property type="entry name" value="CheY-like"/>
    <property type="match status" value="1"/>
</dbReference>
<evidence type="ECO:0000256" key="3">
    <source>
        <dbReference type="PROSITE-ProRule" id="PRU00169"/>
    </source>
</evidence>
<sequence>MKRPIQIMLVEDNREYRDVIDLALSRDDDLELMSEFVTAEIALRKVQGNAPKLPDVLLLDLRLPGMSGLDALPHFNQAMPNAKVIILTQSDDQADVLQAISLGASGYLLKSSTLTEIKDGIRLVANGGASLEPSVAKFVLQTLQNKLPTDQLDAALSEREQQVLELISEGLLKKEICGQLGIGYATVDTHVRHIYEKLNVKNAPAAVSKAFRLGLFDK</sequence>
<dbReference type="InterPro" id="IPR000792">
    <property type="entry name" value="Tscrpt_reg_LuxR_C"/>
</dbReference>
<reference evidence="6 7" key="1">
    <citation type="submission" date="2023-11" db="EMBL/GenBank/DDBJ databases">
        <title>Coraliomargarita sp. nov., isolated from marine algae.</title>
        <authorList>
            <person name="Lee J.K."/>
            <person name="Baek J.H."/>
            <person name="Kim J.M."/>
            <person name="Choi D.G."/>
            <person name="Jeon C.O."/>
        </authorList>
    </citation>
    <scope>NUCLEOTIDE SEQUENCE [LARGE SCALE GENOMIC DNA]</scope>
    <source>
        <strain evidence="6 7">J2-16</strain>
    </source>
</reference>
<dbReference type="Pfam" id="PF00072">
    <property type="entry name" value="Response_reg"/>
    <property type="match status" value="1"/>
</dbReference>
<evidence type="ECO:0000259" key="4">
    <source>
        <dbReference type="PROSITE" id="PS50043"/>
    </source>
</evidence>
<dbReference type="Proteomes" id="UP001324993">
    <property type="component" value="Chromosome"/>
</dbReference>
<dbReference type="EMBL" id="CP138858">
    <property type="protein sequence ID" value="WPJ96304.1"/>
    <property type="molecule type" value="Genomic_DNA"/>
</dbReference>